<dbReference type="SFLD" id="SFLDG01148">
    <property type="entry name" value="Xi_(cytGST)"/>
    <property type="match status" value="1"/>
</dbReference>
<evidence type="ECO:0000313" key="6">
    <source>
        <dbReference type="Proteomes" id="UP001162131"/>
    </source>
</evidence>
<dbReference type="GO" id="GO:0004364">
    <property type="term" value="F:glutathione transferase activity"/>
    <property type="evidence" value="ECO:0007669"/>
    <property type="project" value="InterPro"/>
</dbReference>
<protein>
    <recommendedName>
        <fullName evidence="4">GST C-terminal domain-containing protein</fullName>
    </recommendedName>
</protein>
<dbReference type="InterPro" id="IPR016639">
    <property type="entry name" value="GST_Omega/GSH"/>
</dbReference>
<dbReference type="CDD" id="cd03190">
    <property type="entry name" value="GST_C_Omega_like"/>
    <property type="match status" value="1"/>
</dbReference>
<feature type="binding site" evidence="2">
    <location>
        <begin position="123"/>
        <end position="126"/>
    </location>
    <ligand>
        <name>glutathione</name>
        <dbReference type="ChEBI" id="CHEBI:57925"/>
    </ligand>
</feature>
<evidence type="ECO:0000256" key="2">
    <source>
        <dbReference type="PIRSR" id="PIRSR015753-2"/>
    </source>
</evidence>
<dbReference type="AlphaFoldDB" id="A0AAU9IRJ6"/>
<feature type="active site" description="Proton donor/acceptor" evidence="1">
    <location>
        <position position="186"/>
    </location>
</feature>
<dbReference type="Proteomes" id="UP001162131">
    <property type="component" value="Unassembled WGS sequence"/>
</dbReference>
<dbReference type="InterPro" id="IPR047047">
    <property type="entry name" value="GST_Omega-like_C"/>
</dbReference>
<dbReference type="InterPro" id="IPR010987">
    <property type="entry name" value="Glutathione-S-Trfase_C-like"/>
</dbReference>
<dbReference type="Pfam" id="PF13409">
    <property type="entry name" value="GST_N_2"/>
    <property type="match status" value="1"/>
</dbReference>
<dbReference type="InterPro" id="IPR036282">
    <property type="entry name" value="Glutathione-S-Trfase_C_sf"/>
</dbReference>
<dbReference type="InterPro" id="IPR040079">
    <property type="entry name" value="Glutathione_S-Trfase"/>
</dbReference>
<gene>
    <name evidence="5" type="ORF">BSTOLATCC_MIC15534</name>
</gene>
<evidence type="ECO:0000313" key="5">
    <source>
        <dbReference type="EMBL" id="CAG9316093.1"/>
    </source>
</evidence>
<dbReference type="SFLD" id="SFLDS00019">
    <property type="entry name" value="Glutathione_Transferase_(cytos"/>
    <property type="match status" value="1"/>
</dbReference>
<accession>A0AAU9IRJ6</accession>
<evidence type="ECO:0000256" key="3">
    <source>
        <dbReference type="PIRSR" id="PIRSR015753-3"/>
    </source>
</evidence>
<dbReference type="InterPro" id="IPR004045">
    <property type="entry name" value="Glutathione_S-Trfase_N"/>
</dbReference>
<comment type="caution">
    <text evidence="5">The sequence shown here is derived from an EMBL/GenBank/DDBJ whole genome shotgun (WGS) entry which is preliminary data.</text>
</comment>
<feature type="binding site" evidence="2">
    <location>
        <position position="90"/>
    </location>
    <ligand>
        <name>glutathione</name>
        <dbReference type="ChEBI" id="CHEBI:57925"/>
    </ligand>
</feature>
<dbReference type="PIRSF" id="PIRSF015753">
    <property type="entry name" value="GST"/>
    <property type="match status" value="1"/>
</dbReference>
<feature type="domain" description="GST C-terminal" evidence="4">
    <location>
        <begin position="163"/>
        <end position="287"/>
    </location>
</feature>
<reference evidence="5" key="1">
    <citation type="submission" date="2021-09" db="EMBL/GenBank/DDBJ databases">
        <authorList>
            <consortium name="AG Swart"/>
            <person name="Singh M."/>
            <person name="Singh A."/>
            <person name="Seah K."/>
            <person name="Emmerich C."/>
        </authorList>
    </citation>
    <scope>NUCLEOTIDE SEQUENCE</scope>
    <source>
        <strain evidence="5">ATCC30299</strain>
    </source>
</reference>
<dbReference type="InterPro" id="IPR036249">
    <property type="entry name" value="Thioredoxin-like_sf"/>
</dbReference>
<dbReference type="GO" id="GO:0005737">
    <property type="term" value="C:cytoplasm"/>
    <property type="evidence" value="ECO:0007669"/>
    <property type="project" value="TreeGrafter"/>
</dbReference>
<sequence length="325" mass="37114">MGLLVGGKWVDQGYDTSKTGGRFIGTQSQFRSFVTRDGSSGFRGDSGRYHLYISYACPWAHRTLIMRSLKNLENDISISIVNPQLLENGWTFEEFEGSTPDTVNNTKFLYEVYLKANPEYEGRVTVPVLWDKETNTIVSNESSEIILMMNSGFNCGNDRDFYPEEKKAEIDEINALVFDKINYGVYKAGFATTQAAYEEAVIDLFNALEAVDQRLENHRYLVGNTLTIADVRLFTTLIRFDVAYVGNFKCNLKRIEDFRNLPEYLRDLYQTPGFGETVNFNHIKTGYYKNNNMKNINPTGIIPLGPIVDYARPHNRDRVYEAAGH</sequence>
<dbReference type="PANTHER" id="PTHR32419">
    <property type="entry name" value="GLUTATHIONYL-HYDROQUINONE REDUCTASE"/>
    <property type="match status" value="1"/>
</dbReference>
<evidence type="ECO:0000256" key="1">
    <source>
        <dbReference type="PIRSR" id="PIRSR015753-1"/>
    </source>
</evidence>
<feature type="binding site" evidence="2">
    <location>
        <begin position="141"/>
        <end position="142"/>
    </location>
    <ligand>
        <name>glutathione</name>
        <dbReference type="ChEBI" id="CHEBI:57925"/>
    </ligand>
</feature>
<dbReference type="Pfam" id="PF13410">
    <property type="entry name" value="GST_C_2"/>
    <property type="match status" value="1"/>
</dbReference>
<feature type="active site" description="Nucleophile" evidence="1">
    <location>
        <position position="57"/>
    </location>
</feature>
<name>A0AAU9IRJ6_9CILI</name>
<dbReference type="SFLD" id="SFLDG01206">
    <property type="entry name" value="Xi.1"/>
    <property type="match status" value="1"/>
</dbReference>
<feature type="site" description="Lowers pKa of active site Cys" evidence="3">
    <location>
        <position position="244"/>
    </location>
</feature>
<evidence type="ECO:0000259" key="4">
    <source>
        <dbReference type="PROSITE" id="PS50405"/>
    </source>
</evidence>
<dbReference type="EMBL" id="CAJZBQ010000015">
    <property type="protein sequence ID" value="CAG9316093.1"/>
    <property type="molecule type" value="Genomic_DNA"/>
</dbReference>
<dbReference type="Gene3D" id="3.40.30.10">
    <property type="entry name" value="Glutaredoxin"/>
    <property type="match status" value="1"/>
</dbReference>
<keyword evidence="6" id="KW-1185">Reference proteome</keyword>
<dbReference type="PROSITE" id="PS50405">
    <property type="entry name" value="GST_CTER"/>
    <property type="match status" value="1"/>
</dbReference>
<proteinExistence type="predicted"/>
<dbReference type="SUPFAM" id="SSF47616">
    <property type="entry name" value="GST C-terminal domain-like"/>
    <property type="match status" value="1"/>
</dbReference>
<dbReference type="Gene3D" id="1.20.1050.10">
    <property type="match status" value="1"/>
</dbReference>
<dbReference type="PANTHER" id="PTHR32419:SF6">
    <property type="entry name" value="GLUTATHIONE S-TRANSFERASE OMEGA-LIKE 1-RELATED"/>
    <property type="match status" value="1"/>
</dbReference>
<feature type="site" description="Lowers pKa of active site Cys" evidence="3">
    <location>
        <position position="287"/>
    </location>
</feature>
<dbReference type="SUPFAM" id="SSF52833">
    <property type="entry name" value="Thioredoxin-like"/>
    <property type="match status" value="1"/>
</dbReference>
<organism evidence="5 6">
    <name type="scientific">Blepharisma stoltei</name>
    <dbReference type="NCBI Taxonomy" id="1481888"/>
    <lineage>
        <taxon>Eukaryota</taxon>
        <taxon>Sar</taxon>
        <taxon>Alveolata</taxon>
        <taxon>Ciliophora</taxon>
        <taxon>Postciliodesmatophora</taxon>
        <taxon>Heterotrichea</taxon>
        <taxon>Heterotrichida</taxon>
        <taxon>Blepharismidae</taxon>
        <taxon>Blepharisma</taxon>
    </lineage>
</organism>